<keyword evidence="6" id="KW-0472">Membrane</keyword>
<dbReference type="PANTHER" id="PTHR43297">
    <property type="entry name" value="OLIGOPEPTIDE TRANSPORT ATP-BINDING PROTEIN APPD"/>
    <property type="match status" value="1"/>
</dbReference>
<dbReference type="FunFam" id="3.40.50.300:FF:000016">
    <property type="entry name" value="Oligopeptide ABC transporter ATP-binding component"/>
    <property type="match status" value="1"/>
</dbReference>
<name>A0AA35QY15_GEOBA</name>
<dbReference type="Pfam" id="PF08352">
    <property type="entry name" value="oligo_HPY"/>
    <property type="match status" value="1"/>
</dbReference>
<dbReference type="GO" id="GO:0015833">
    <property type="term" value="P:peptide transport"/>
    <property type="evidence" value="ECO:0007669"/>
    <property type="project" value="InterPro"/>
</dbReference>
<dbReference type="GO" id="GO:0005886">
    <property type="term" value="C:plasma membrane"/>
    <property type="evidence" value="ECO:0007669"/>
    <property type="project" value="UniProtKB-SubCell"/>
</dbReference>
<keyword evidence="3" id="KW-1003">Cell membrane</keyword>
<accession>A0AA35QY15</accession>
<keyword evidence="5 8" id="KW-0067">ATP-binding</keyword>
<dbReference type="InterPro" id="IPR003593">
    <property type="entry name" value="AAA+_ATPase"/>
</dbReference>
<keyword evidence="4" id="KW-0547">Nucleotide-binding</keyword>
<dbReference type="SMART" id="SM00382">
    <property type="entry name" value="AAA"/>
    <property type="match status" value="1"/>
</dbReference>
<evidence type="ECO:0000313" key="9">
    <source>
        <dbReference type="Proteomes" id="UP001174909"/>
    </source>
</evidence>
<dbReference type="CDD" id="cd03257">
    <property type="entry name" value="ABC_NikE_OppD_transporters"/>
    <property type="match status" value="1"/>
</dbReference>
<dbReference type="GO" id="GO:0005524">
    <property type="term" value="F:ATP binding"/>
    <property type="evidence" value="ECO:0007669"/>
    <property type="project" value="UniProtKB-KW"/>
</dbReference>
<dbReference type="PANTHER" id="PTHR43297:SF2">
    <property type="entry name" value="DIPEPTIDE TRANSPORT ATP-BINDING PROTEIN DPPD"/>
    <property type="match status" value="1"/>
</dbReference>
<dbReference type="NCBIfam" id="TIGR01727">
    <property type="entry name" value="oligo_HPY"/>
    <property type="match status" value="1"/>
</dbReference>
<evidence type="ECO:0000259" key="7">
    <source>
        <dbReference type="PROSITE" id="PS50893"/>
    </source>
</evidence>
<comment type="caution">
    <text evidence="8">The sequence shown here is derived from an EMBL/GenBank/DDBJ whole genome shotgun (WGS) entry which is preliminary data.</text>
</comment>
<evidence type="ECO:0000313" key="8">
    <source>
        <dbReference type="EMBL" id="CAI7996714.1"/>
    </source>
</evidence>
<comment type="subcellular location">
    <subcellularLocation>
        <location evidence="1">Cell membrane</location>
        <topology evidence="1">Peripheral membrane protein</topology>
    </subcellularLocation>
</comment>
<evidence type="ECO:0000256" key="6">
    <source>
        <dbReference type="ARBA" id="ARBA00023136"/>
    </source>
</evidence>
<gene>
    <name evidence="8" type="ORF">GBAR_LOCUS1936</name>
</gene>
<dbReference type="GO" id="GO:0016887">
    <property type="term" value="F:ATP hydrolysis activity"/>
    <property type="evidence" value="ECO:0007669"/>
    <property type="project" value="InterPro"/>
</dbReference>
<reference evidence="8" key="1">
    <citation type="submission" date="2023-03" db="EMBL/GenBank/DDBJ databases">
        <authorList>
            <person name="Steffen K."/>
            <person name="Cardenas P."/>
        </authorList>
    </citation>
    <scope>NUCLEOTIDE SEQUENCE</scope>
</reference>
<proteinExistence type="predicted"/>
<keyword evidence="9" id="KW-1185">Reference proteome</keyword>
<dbReference type="InterPro" id="IPR013563">
    <property type="entry name" value="Oligopep_ABC_C"/>
</dbReference>
<dbReference type="PROSITE" id="PS50893">
    <property type="entry name" value="ABC_TRANSPORTER_2"/>
    <property type="match status" value="1"/>
</dbReference>
<dbReference type="Pfam" id="PF00005">
    <property type="entry name" value="ABC_tran"/>
    <property type="match status" value="1"/>
</dbReference>
<dbReference type="EMBL" id="CASHTH010000277">
    <property type="protein sequence ID" value="CAI7996714.1"/>
    <property type="molecule type" value="Genomic_DNA"/>
</dbReference>
<organism evidence="8 9">
    <name type="scientific">Geodia barretti</name>
    <name type="common">Barrett's horny sponge</name>
    <dbReference type="NCBI Taxonomy" id="519541"/>
    <lineage>
        <taxon>Eukaryota</taxon>
        <taxon>Metazoa</taxon>
        <taxon>Porifera</taxon>
        <taxon>Demospongiae</taxon>
        <taxon>Heteroscleromorpha</taxon>
        <taxon>Tetractinellida</taxon>
        <taxon>Astrophorina</taxon>
        <taxon>Geodiidae</taxon>
        <taxon>Geodia</taxon>
    </lineage>
</organism>
<evidence type="ECO:0000256" key="5">
    <source>
        <dbReference type="ARBA" id="ARBA00022840"/>
    </source>
</evidence>
<sequence>TASSQLLEVEDLQTHFFTRRGVVRAVNGVSFSLMPGETLGLVGESGSGKTITCLSLLRLLPRGARIVGGKVLFNGQNTLDLSEKEMERLRGIRMGMILQNSMAALDPVFSIGTQIAEPLVVHSGLNWRAAIERSIDLLRMVKITAPHLRVRNYPHEMSGGMRQRASSAAALTLNPDLIVLDEPVSSLDVSIRSQVLNLLKDIQAERGISYILISHDLAPVEHMSHVIGVMYLGKLVELGDAELTCSEPQHPYTASLVAAATPPGTTPAWPIPIVGEVPSALETPSGCSFHPRCAYAMPICSQEVPSLAPTEDGRMVSCHLYPDEIKKIDKRAPIQVAQGISAASS</sequence>
<evidence type="ECO:0000256" key="1">
    <source>
        <dbReference type="ARBA" id="ARBA00004202"/>
    </source>
</evidence>
<feature type="non-terminal residue" evidence="8">
    <location>
        <position position="345"/>
    </location>
</feature>
<dbReference type="InterPro" id="IPR050388">
    <property type="entry name" value="ABC_Ni/Peptide_Import"/>
</dbReference>
<dbReference type="InterPro" id="IPR027417">
    <property type="entry name" value="P-loop_NTPase"/>
</dbReference>
<dbReference type="Proteomes" id="UP001174909">
    <property type="component" value="Unassembled WGS sequence"/>
</dbReference>
<evidence type="ECO:0000256" key="4">
    <source>
        <dbReference type="ARBA" id="ARBA00022741"/>
    </source>
</evidence>
<dbReference type="AlphaFoldDB" id="A0AA35QY15"/>
<keyword evidence="2" id="KW-0813">Transport</keyword>
<dbReference type="InterPro" id="IPR003439">
    <property type="entry name" value="ABC_transporter-like_ATP-bd"/>
</dbReference>
<dbReference type="SUPFAM" id="SSF52540">
    <property type="entry name" value="P-loop containing nucleoside triphosphate hydrolases"/>
    <property type="match status" value="1"/>
</dbReference>
<protein>
    <submittedName>
        <fullName evidence="8">Probable peptide ABC transporter ATP-binding protein y4tR</fullName>
    </submittedName>
</protein>
<evidence type="ECO:0000256" key="2">
    <source>
        <dbReference type="ARBA" id="ARBA00022448"/>
    </source>
</evidence>
<evidence type="ECO:0000256" key="3">
    <source>
        <dbReference type="ARBA" id="ARBA00022475"/>
    </source>
</evidence>
<dbReference type="Gene3D" id="3.40.50.300">
    <property type="entry name" value="P-loop containing nucleotide triphosphate hydrolases"/>
    <property type="match status" value="1"/>
</dbReference>
<feature type="domain" description="ABC transporter" evidence="7">
    <location>
        <begin position="7"/>
        <end position="257"/>
    </location>
</feature>